<dbReference type="EMBL" id="GGEC01003722">
    <property type="protein sequence ID" value="MBW84205.1"/>
    <property type="molecule type" value="Transcribed_RNA"/>
</dbReference>
<reference evidence="1" key="1">
    <citation type="submission" date="2018-02" db="EMBL/GenBank/DDBJ databases">
        <title>Rhizophora mucronata_Transcriptome.</title>
        <authorList>
            <person name="Meera S.P."/>
            <person name="Sreeshan A."/>
            <person name="Augustine A."/>
        </authorList>
    </citation>
    <scope>NUCLEOTIDE SEQUENCE</scope>
    <source>
        <tissue evidence="1">Leaf</tissue>
    </source>
</reference>
<sequence>MFFICLDCIIPGKKNCT</sequence>
<dbReference type="AlphaFoldDB" id="A0A2P2ISJ9"/>
<organism evidence="1">
    <name type="scientific">Rhizophora mucronata</name>
    <name type="common">Asiatic mangrove</name>
    <dbReference type="NCBI Taxonomy" id="61149"/>
    <lineage>
        <taxon>Eukaryota</taxon>
        <taxon>Viridiplantae</taxon>
        <taxon>Streptophyta</taxon>
        <taxon>Embryophyta</taxon>
        <taxon>Tracheophyta</taxon>
        <taxon>Spermatophyta</taxon>
        <taxon>Magnoliopsida</taxon>
        <taxon>eudicotyledons</taxon>
        <taxon>Gunneridae</taxon>
        <taxon>Pentapetalae</taxon>
        <taxon>rosids</taxon>
        <taxon>fabids</taxon>
        <taxon>Malpighiales</taxon>
        <taxon>Rhizophoraceae</taxon>
        <taxon>Rhizophora</taxon>
    </lineage>
</organism>
<proteinExistence type="predicted"/>
<accession>A0A2P2ISJ9</accession>
<evidence type="ECO:0000313" key="1">
    <source>
        <dbReference type="EMBL" id="MBW84205.1"/>
    </source>
</evidence>
<name>A0A2P2ISJ9_RHIMU</name>
<protein>
    <submittedName>
        <fullName evidence="1">Uncharacterized protein</fullName>
    </submittedName>
</protein>